<feature type="compositionally biased region" description="Basic and acidic residues" evidence="1">
    <location>
        <begin position="120"/>
        <end position="147"/>
    </location>
</feature>
<evidence type="ECO:0000313" key="2">
    <source>
        <dbReference type="EMBL" id="GMA88159.1"/>
    </source>
</evidence>
<keyword evidence="3" id="KW-1185">Reference proteome</keyword>
<comment type="caution">
    <text evidence="2">The sequence shown here is derived from an EMBL/GenBank/DDBJ whole genome shotgun (WGS) entry which is preliminary data.</text>
</comment>
<organism evidence="2 3">
    <name type="scientific">Angustibacter aerolatus</name>
    <dbReference type="NCBI Taxonomy" id="1162965"/>
    <lineage>
        <taxon>Bacteria</taxon>
        <taxon>Bacillati</taxon>
        <taxon>Actinomycetota</taxon>
        <taxon>Actinomycetes</taxon>
        <taxon>Kineosporiales</taxon>
        <taxon>Kineosporiaceae</taxon>
    </lineage>
</organism>
<dbReference type="Gene3D" id="3.40.50.300">
    <property type="entry name" value="P-loop containing nucleotide triphosphate hydrolases"/>
    <property type="match status" value="1"/>
</dbReference>
<dbReference type="InterPro" id="IPR027417">
    <property type="entry name" value="P-loop_NTPase"/>
</dbReference>
<evidence type="ECO:0000256" key="1">
    <source>
        <dbReference type="SAM" id="MobiDB-lite"/>
    </source>
</evidence>
<feature type="compositionally biased region" description="Low complexity" evidence="1">
    <location>
        <begin position="94"/>
        <end position="119"/>
    </location>
</feature>
<feature type="region of interest" description="Disordered" evidence="1">
    <location>
        <begin position="92"/>
        <end position="154"/>
    </location>
</feature>
<accession>A0ABQ6JM13</accession>
<proteinExistence type="predicted"/>
<name>A0ABQ6JM13_9ACTN</name>
<sequence>MTMPDVPSLRGVRRAVEMWERLGLRKEEAVQTIVNRADKRTDIQAETAAKIAGTQVVETRLPAVFRGLEAAANQRDPELAQSGWTSKLEQLAVEPAGQQPAAAEQPAAARRPARASGPRAAREGRPPPCRDDRRPGDRRRGAGHDRAWSGCSRS</sequence>
<gene>
    <name evidence="2" type="ORF">GCM10025868_34090</name>
</gene>
<dbReference type="EMBL" id="BSUZ01000001">
    <property type="protein sequence ID" value="GMA88159.1"/>
    <property type="molecule type" value="Genomic_DNA"/>
</dbReference>
<dbReference type="Proteomes" id="UP001157017">
    <property type="component" value="Unassembled WGS sequence"/>
</dbReference>
<protein>
    <submittedName>
        <fullName evidence="2">Uncharacterized protein</fullName>
    </submittedName>
</protein>
<evidence type="ECO:0000313" key="3">
    <source>
        <dbReference type="Proteomes" id="UP001157017"/>
    </source>
</evidence>
<reference evidence="3" key="1">
    <citation type="journal article" date="2019" name="Int. J. Syst. Evol. Microbiol.">
        <title>The Global Catalogue of Microorganisms (GCM) 10K type strain sequencing project: providing services to taxonomists for standard genome sequencing and annotation.</title>
        <authorList>
            <consortium name="The Broad Institute Genomics Platform"/>
            <consortium name="The Broad Institute Genome Sequencing Center for Infectious Disease"/>
            <person name="Wu L."/>
            <person name="Ma J."/>
        </authorList>
    </citation>
    <scope>NUCLEOTIDE SEQUENCE [LARGE SCALE GENOMIC DNA]</scope>
    <source>
        <strain evidence="3">NBRC 108730</strain>
    </source>
</reference>